<accession>A0A9P0LJH8</accession>
<dbReference type="OrthoDB" id="2189254at2759"/>
<organism evidence="1 2">
    <name type="scientific">Acanthoscelides obtectus</name>
    <name type="common">Bean weevil</name>
    <name type="synonym">Bruchus obtectus</name>
    <dbReference type="NCBI Taxonomy" id="200917"/>
    <lineage>
        <taxon>Eukaryota</taxon>
        <taxon>Metazoa</taxon>
        <taxon>Ecdysozoa</taxon>
        <taxon>Arthropoda</taxon>
        <taxon>Hexapoda</taxon>
        <taxon>Insecta</taxon>
        <taxon>Pterygota</taxon>
        <taxon>Neoptera</taxon>
        <taxon>Endopterygota</taxon>
        <taxon>Coleoptera</taxon>
        <taxon>Polyphaga</taxon>
        <taxon>Cucujiformia</taxon>
        <taxon>Chrysomeloidea</taxon>
        <taxon>Chrysomelidae</taxon>
        <taxon>Bruchinae</taxon>
        <taxon>Bruchini</taxon>
        <taxon>Acanthoscelides</taxon>
    </lineage>
</organism>
<keyword evidence="2" id="KW-1185">Reference proteome</keyword>
<dbReference type="EMBL" id="CAKOFQ010007281">
    <property type="protein sequence ID" value="CAH1997278.1"/>
    <property type="molecule type" value="Genomic_DNA"/>
</dbReference>
<name>A0A9P0LJH8_ACAOB</name>
<evidence type="ECO:0000313" key="2">
    <source>
        <dbReference type="Proteomes" id="UP001152888"/>
    </source>
</evidence>
<evidence type="ECO:0008006" key="3">
    <source>
        <dbReference type="Google" id="ProtNLM"/>
    </source>
</evidence>
<comment type="caution">
    <text evidence="1">The sequence shown here is derived from an EMBL/GenBank/DDBJ whole genome shotgun (WGS) entry which is preliminary data.</text>
</comment>
<dbReference type="PANTHER" id="PTHR37162">
    <property type="entry name" value="HAT FAMILY DIMERISATION DOMAINCONTAINING PROTEIN-RELATED"/>
    <property type="match status" value="1"/>
</dbReference>
<reference evidence="1" key="1">
    <citation type="submission" date="2022-03" db="EMBL/GenBank/DDBJ databases">
        <authorList>
            <person name="Sayadi A."/>
        </authorList>
    </citation>
    <scope>NUCLEOTIDE SEQUENCE</scope>
</reference>
<dbReference type="PANTHER" id="PTHR37162:SF1">
    <property type="entry name" value="BED-TYPE DOMAIN-CONTAINING PROTEIN"/>
    <property type="match status" value="1"/>
</dbReference>
<proteinExistence type="predicted"/>
<dbReference type="AlphaFoldDB" id="A0A9P0LJH8"/>
<sequence>MLGANNSLASRLKEKCPNVFLMKCICHSFHLCASYACEKLPNDVQQLARDVYNLFSNSPKISTNNFTSLQMCCLTKSSIHHKRDGFP</sequence>
<protein>
    <recommendedName>
        <fullName evidence="3">DUF4371 domain-containing protein</fullName>
    </recommendedName>
</protein>
<gene>
    <name evidence="1" type="ORF">ACAOBT_LOCUS23654</name>
</gene>
<evidence type="ECO:0000313" key="1">
    <source>
        <dbReference type="EMBL" id="CAH1997278.1"/>
    </source>
</evidence>
<dbReference type="Proteomes" id="UP001152888">
    <property type="component" value="Unassembled WGS sequence"/>
</dbReference>